<keyword evidence="2" id="KW-0732">Signal</keyword>
<sequence>MKCHRRHLLTLWLLGQCGRVLVNSHNNNTGERLPTRNDAGKKYNGARRNKPNDKCDKNNNDDKRNYDDNNKRAGNIEAPGHLRNMHRAGVPFPIPIQSSMSALYRRRQKSLFFQ</sequence>
<dbReference type="EMBL" id="GEDV01012498">
    <property type="protein sequence ID" value="JAP76059.1"/>
    <property type="molecule type" value="Transcribed_RNA"/>
</dbReference>
<accession>A0A131Y9W7</accession>
<evidence type="ECO:0000256" key="2">
    <source>
        <dbReference type="SAM" id="SignalP"/>
    </source>
</evidence>
<evidence type="ECO:0008006" key="4">
    <source>
        <dbReference type="Google" id="ProtNLM"/>
    </source>
</evidence>
<feature type="signal peptide" evidence="2">
    <location>
        <begin position="1"/>
        <end position="22"/>
    </location>
</feature>
<evidence type="ECO:0000256" key="1">
    <source>
        <dbReference type="SAM" id="MobiDB-lite"/>
    </source>
</evidence>
<feature type="chain" id="PRO_5007284396" description="Secreted protein" evidence="2">
    <location>
        <begin position="23"/>
        <end position="114"/>
    </location>
</feature>
<feature type="region of interest" description="Disordered" evidence="1">
    <location>
        <begin position="24"/>
        <end position="91"/>
    </location>
</feature>
<dbReference type="AlphaFoldDB" id="A0A131Y9W7"/>
<name>A0A131Y9W7_RHIAP</name>
<evidence type="ECO:0000313" key="3">
    <source>
        <dbReference type="EMBL" id="JAP76059.1"/>
    </source>
</evidence>
<proteinExistence type="predicted"/>
<organism evidence="3">
    <name type="scientific">Rhipicephalus appendiculatus</name>
    <name type="common">Brown ear tick</name>
    <dbReference type="NCBI Taxonomy" id="34631"/>
    <lineage>
        <taxon>Eukaryota</taxon>
        <taxon>Metazoa</taxon>
        <taxon>Ecdysozoa</taxon>
        <taxon>Arthropoda</taxon>
        <taxon>Chelicerata</taxon>
        <taxon>Arachnida</taxon>
        <taxon>Acari</taxon>
        <taxon>Parasitiformes</taxon>
        <taxon>Ixodida</taxon>
        <taxon>Ixodoidea</taxon>
        <taxon>Ixodidae</taxon>
        <taxon>Rhipicephalinae</taxon>
        <taxon>Rhipicephalus</taxon>
        <taxon>Rhipicephalus</taxon>
    </lineage>
</organism>
<reference evidence="3" key="1">
    <citation type="journal article" date="2016" name="Ticks Tick Borne Dis.">
        <title>De novo assembly and annotation of the salivary gland transcriptome of Rhipicephalus appendiculatus male and female ticks during blood feeding.</title>
        <authorList>
            <person name="de Castro M.H."/>
            <person name="de Klerk D."/>
            <person name="Pienaar R."/>
            <person name="Latif A.A."/>
            <person name="Rees D.J."/>
            <person name="Mans B.J."/>
        </authorList>
    </citation>
    <scope>NUCLEOTIDE SEQUENCE</scope>
    <source>
        <tissue evidence="3">Salivary glands</tissue>
    </source>
</reference>
<feature type="compositionally biased region" description="Basic and acidic residues" evidence="1">
    <location>
        <begin position="50"/>
        <end position="71"/>
    </location>
</feature>
<protein>
    <recommendedName>
        <fullName evidence="4">Secreted protein</fullName>
    </recommendedName>
</protein>